<dbReference type="InterPro" id="IPR009078">
    <property type="entry name" value="Ferritin-like_SF"/>
</dbReference>
<dbReference type="PANTHER" id="PTHR30565">
    <property type="entry name" value="PROTEIN YCIF"/>
    <property type="match status" value="1"/>
</dbReference>
<gene>
    <name evidence="1" type="ORF">D3867_12515</name>
    <name evidence="2" type="ORF">D3868_07520</name>
</gene>
<dbReference type="Proteomes" id="UP000298596">
    <property type="component" value="Chromosome"/>
</dbReference>
<organism evidence="1 3">
    <name type="scientific">Azospirillum brasilense</name>
    <dbReference type="NCBI Taxonomy" id="192"/>
    <lineage>
        <taxon>Bacteria</taxon>
        <taxon>Pseudomonadati</taxon>
        <taxon>Pseudomonadota</taxon>
        <taxon>Alphaproteobacteria</taxon>
        <taxon>Rhodospirillales</taxon>
        <taxon>Azospirillaceae</taxon>
        <taxon>Azospirillum</taxon>
    </lineage>
</organism>
<dbReference type="InterPro" id="IPR047114">
    <property type="entry name" value="YciF"/>
</dbReference>
<evidence type="ECO:0000313" key="1">
    <source>
        <dbReference type="EMBL" id="QCO02765.1"/>
    </source>
</evidence>
<accession>A0A0P0F0P3</accession>
<dbReference type="Proteomes" id="UP000298774">
    <property type="component" value="Chromosome"/>
</dbReference>
<evidence type="ECO:0000313" key="3">
    <source>
        <dbReference type="Proteomes" id="UP000298596"/>
    </source>
</evidence>
<dbReference type="EMBL" id="CP032339">
    <property type="protein sequence ID" value="QCO08900.1"/>
    <property type="molecule type" value="Genomic_DNA"/>
</dbReference>
<dbReference type="EMBL" id="CP032330">
    <property type="protein sequence ID" value="QCO02765.1"/>
    <property type="molecule type" value="Genomic_DNA"/>
</dbReference>
<dbReference type="KEGG" id="abf:AMK58_13285"/>
<dbReference type="SUPFAM" id="SSF47240">
    <property type="entry name" value="Ferritin-like"/>
    <property type="match status" value="1"/>
</dbReference>
<dbReference type="InterPro" id="IPR012347">
    <property type="entry name" value="Ferritin-like"/>
</dbReference>
<dbReference type="InterPro" id="IPR010287">
    <property type="entry name" value="DUF892_YciF-like"/>
</dbReference>
<reference evidence="3 4" key="1">
    <citation type="submission" date="2018-09" db="EMBL/GenBank/DDBJ databases">
        <title>Whole genome based analysis of evolution and adaptive divergence in Indian and Brazilian strains of Azospirillum brasilense.</title>
        <authorList>
            <person name="Singh C."/>
            <person name="Tripathi A.K."/>
        </authorList>
    </citation>
    <scope>NUCLEOTIDE SEQUENCE [LARGE SCALE GENOMIC DNA]</scope>
    <source>
        <strain evidence="1 3">MTCC4036</strain>
        <strain evidence="2 4">MTCC4038</strain>
    </source>
</reference>
<protein>
    <submittedName>
        <fullName evidence="1">Ferritin-like domain-containing protein</fullName>
    </submittedName>
</protein>
<evidence type="ECO:0000313" key="4">
    <source>
        <dbReference type="Proteomes" id="UP000298774"/>
    </source>
</evidence>
<dbReference type="PANTHER" id="PTHR30565:SF9">
    <property type="entry name" value="PROTEIN YCIF"/>
    <property type="match status" value="1"/>
</dbReference>
<name>A0A0P0F0P3_AZOBR</name>
<dbReference type="Gene3D" id="1.20.1260.10">
    <property type="match status" value="1"/>
</dbReference>
<proteinExistence type="predicted"/>
<dbReference type="Pfam" id="PF05974">
    <property type="entry name" value="DUF892"/>
    <property type="match status" value="1"/>
</dbReference>
<sequence>MDCPITQRGRGPVANTTKETLIDWLRDAHAMESQAVEMLERQAERIKNYPDVLAKVQEHIEVSNRQADRLKQCLQRLGTDTSAIKTGVAMLIGNAQSLSGVVASDEIVKASIFDYSFEHFEIANYRALISAAEQAGEPEIARMLQPSLDEELEMAAWLEQRLPQLTKTYLERRETAGTAEAKR</sequence>
<dbReference type="AlphaFoldDB" id="A0A0P0F0P3"/>
<evidence type="ECO:0000313" key="2">
    <source>
        <dbReference type="EMBL" id="QCO08900.1"/>
    </source>
</evidence>